<dbReference type="InterPro" id="IPR006439">
    <property type="entry name" value="HAD-SF_hydro_IA"/>
</dbReference>
<evidence type="ECO:0000256" key="2">
    <source>
        <dbReference type="ARBA" id="ARBA00004818"/>
    </source>
</evidence>
<dbReference type="PANTHER" id="PTHR43434">
    <property type="entry name" value="PHOSPHOGLYCOLATE PHOSPHATASE"/>
    <property type="match status" value="1"/>
</dbReference>
<dbReference type="Gene3D" id="1.10.150.240">
    <property type="entry name" value="Putative phosphatase, domain 2"/>
    <property type="match status" value="1"/>
</dbReference>
<dbReference type="Pfam" id="PF13419">
    <property type="entry name" value="HAD_2"/>
    <property type="match status" value="1"/>
</dbReference>
<organism evidence="5 6">
    <name type="scientific">Candidatus Acidiferrum panamense</name>
    <dbReference type="NCBI Taxonomy" id="2741543"/>
    <lineage>
        <taxon>Bacteria</taxon>
        <taxon>Pseudomonadati</taxon>
        <taxon>Acidobacteriota</taxon>
        <taxon>Terriglobia</taxon>
        <taxon>Candidatus Acidiferrales</taxon>
        <taxon>Candidatus Acidiferrum</taxon>
    </lineage>
</organism>
<proteinExistence type="inferred from homology"/>
<dbReference type="AlphaFoldDB" id="A0A7V8SVZ8"/>
<dbReference type="InterPro" id="IPR050155">
    <property type="entry name" value="HAD-like_hydrolase_sf"/>
</dbReference>
<protein>
    <recommendedName>
        <fullName evidence="4">phosphoglycolate phosphatase</fullName>
        <ecNumber evidence="4">3.1.3.18</ecNumber>
    </recommendedName>
</protein>
<evidence type="ECO:0000256" key="3">
    <source>
        <dbReference type="ARBA" id="ARBA00006171"/>
    </source>
</evidence>
<dbReference type="InterPro" id="IPR041492">
    <property type="entry name" value="HAD_2"/>
</dbReference>
<gene>
    <name evidence="5" type="ORF">HRJ53_07055</name>
</gene>
<evidence type="ECO:0000313" key="6">
    <source>
        <dbReference type="Proteomes" id="UP000567293"/>
    </source>
</evidence>
<dbReference type="PRINTS" id="PR00413">
    <property type="entry name" value="HADHALOGNASE"/>
</dbReference>
<evidence type="ECO:0000256" key="1">
    <source>
        <dbReference type="ARBA" id="ARBA00000830"/>
    </source>
</evidence>
<dbReference type="SUPFAM" id="SSF56784">
    <property type="entry name" value="HAD-like"/>
    <property type="match status" value="1"/>
</dbReference>
<dbReference type="EC" id="3.1.3.18" evidence="4"/>
<dbReference type="PANTHER" id="PTHR43434:SF1">
    <property type="entry name" value="PHOSPHOGLYCOLATE PHOSPHATASE"/>
    <property type="match status" value="1"/>
</dbReference>
<dbReference type="InterPro" id="IPR023214">
    <property type="entry name" value="HAD_sf"/>
</dbReference>
<sequence>MAGLDFSVVRALIFDLDGTLIDSKQDLIRSVNAMLAEMGREKLHEDTISGYIGHGAPKLVARALGNGAAEKEREQALRFFLAHYEAHKLESTCPYPGVAEALEELREFPMAVLTNKPVRVSRRIVEGLGLEKYFRVVYGGNSFDTKKPDPLGARKILEELGAAAGETLLVGDSEVDVQTARNAGTLAATVNYGFGTHDRVAYPADVYLERLTDLAPLLELPRR</sequence>
<dbReference type="SFLD" id="SFLDG01135">
    <property type="entry name" value="C1.5.6:_HAD__Beta-PGM__Phospha"/>
    <property type="match status" value="1"/>
</dbReference>
<accession>A0A7V8SVZ8</accession>
<dbReference type="InterPro" id="IPR023198">
    <property type="entry name" value="PGP-like_dom2"/>
</dbReference>
<comment type="pathway">
    <text evidence="2">Organic acid metabolism; glycolate biosynthesis; glycolate from 2-phosphoglycolate: step 1/1.</text>
</comment>
<dbReference type="SFLD" id="SFLDG01129">
    <property type="entry name" value="C1.5:_HAD__Beta-PGM__Phosphata"/>
    <property type="match status" value="1"/>
</dbReference>
<dbReference type="InterPro" id="IPR036412">
    <property type="entry name" value="HAD-like_sf"/>
</dbReference>
<comment type="similarity">
    <text evidence="3">Belongs to the HAD-like hydrolase superfamily. CbbY/CbbZ/Gph/YieH family.</text>
</comment>
<comment type="caution">
    <text evidence="5">The sequence shown here is derived from an EMBL/GenBank/DDBJ whole genome shotgun (WGS) entry which is preliminary data.</text>
</comment>
<name>A0A7V8SVZ8_9BACT</name>
<dbReference type="GO" id="GO:0008967">
    <property type="term" value="F:phosphoglycolate phosphatase activity"/>
    <property type="evidence" value="ECO:0007669"/>
    <property type="project" value="UniProtKB-EC"/>
</dbReference>
<dbReference type="EMBL" id="JACDQQ010000687">
    <property type="protein sequence ID" value="MBA0084735.1"/>
    <property type="molecule type" value="Genomic_DNA"/>
</dbReference>
<dbReference type="NCBIfam" id="TIGR01509">
    <property type="entry name" value="HAD-SF-IA-v3"/>
    <property type="match status" value="1"/>
</dbReference>
<evidence type="ECO:0000256" key="4">
    <source>
        <dbReference type="ARBA" id="ARBA00013078"/>
    </source>
</evidence>
<comment type="catalytic activity">
    <reaction evidence="1">
        <text>2-phosphoglycolate + H2O = glycolate + phosphate</text>
        <dbReference type="Rhea" id="RHEA:14369"/>
        <dbReference type="ChEBI" id="CHEBI:15377"/>
        <dbReference type="ChEBI" id="CHEBI:29805"/>
        <dbReference type="ChEBI" id="CHEBI:43474"/>
        <dbReference type="ChEBI" id="CHEBI:58033"/>
        <dbReference type="EC" id="3.1.3.18"/>
    </reaction>
</comment>
<reference evidence="5" key="1">
    <citation type="submission" date="2020-06" db="EMBL/GenBank/DDBJ databases">
        <title>Legume-microbial interactions unlock mineral nutrients during tropical forest succession.</title>
        <authorList>
            <person name="Epihov D.Z."/>
        </authorList>
    </citation>
    <scope>NUCLEOTIDE SEQUENCE [LARGE SCALE GENOMIC DNA]</scope>
    <source>
        <strain evidence="5">Pan2503</strain>
    </source>
</reference>
<keyword evidence="6" id="KW-1185">Reference proteome</keyword>
<dbReference type="NCBIfam" id="TIGR01549">
    <property type="entry name" value="HAD-SF-IA-v1"/>
    <property type="match status" value="1"/>
</dbReference>
<dbReference type="GO" id="GO:0006281">
    <property type="term" value="P:DNA repair"/>
    <property type="evidence" value="ECO:0007669"/>
    <property type="project" value="TreeGrafter"/>
</dbReference>
<dbReference type="Gene3D" id="3.40.50.1000">
    <property type="entry name" value="HAD superfamily/HAD-like"/>
    <property type="match status" value="1"/>
</dbReference>
<dbReference type="SFLD" id="SFLDS00003">
    <property type="entry name" value="Haloacid_Dehalogenase"/>
    <property type="match status" value="1"/>
</dbReference>
<dbReference type="GO" id="GO:0005829">
    <property type="term" value="C:cytosol"/>
    <property type="evidence" value="ECO:0007669"/>
    <property type="project" value="TreeGrafter"/>
</dbReference>
<keyword evidence="5" id="KW-0378">Hydrolase</keyword>
<evidence type="ECO:0000313" key="5">
    <source>
        <dbReference type="EMBL" id="MBA0084735.1"/>
    </source>
</evidence>
<dbReference type="Proteomes" id="UP000567293">
    <property type="component" value="Unassembled WGS sequence"/>
</dbReference>